<proteinExistence type="predicted"/>
<name>C5BUB1_TERTT</name>
<gene>
    <name evidence="3" type="ordered locus">TERTU_4054</name>
</gene>
<feature type="signal peptide" evidence="1">
    <location>
        <begin position="1"/>
        <end position="39"/>
    </location>
</feature>
<sequence>MYSIYPQLEYRISQQELSTMRIRLATLALCAALSPVTFADNVTVQIDADGGKKLISRALYGMNNSNAESLTDTDWQRFRDAGVRMLRENGGNNSTKYNWQLHLSSHPDWYNNVYAGNNNWDNRVALIQENLPGADTMWAFQLIGKVAATSAYNFNDWEFNQSQWWTGVAQNLAGGGEPNLDGGGEALVEGDPNLYLMDWSPADTVGILDHWFGVNGLGVRRGKAKYWSMDNEPGIWVGTHDDVVKEQTPVEDFLHTYFETAKKARAKFPGIKITGPVPANEWQWYAWGGFSVPQEQGFMSWMEYFIKRVSEEQRASGVRLLDVLDLHYYPGAYNAEDIVQLHRTFFDRDFVSLDANGVKMVEGGWDDSINKEYIFGRVNDWLEEYMGPDHGVTLGLTEMCVRNVNPMTTAIWYASMLGTFADNGVEIFTPWCWNTGMWETLHLFSRYNKPYRVASSSSLEEFVSAYSSINEAEDAMTVLLVNRSTSETHTATVAIDDFPLDGPYRTLRLHNLPGEETFVSHRDNALEKGTVRASDNTVTLELPPLSVTAILLKARP</sequence>
<dbReference type="Gene3D" id="3.20.20.80">
    <property type="entry name" value="Glycosidases"/>
    <property type="match status" value="1"/>
</dbReference>
<dbReference type="HOGENOM" id="CLU_436709_0_0_6"/>
<dbReference type="SUPFAM" id="SSF51445">
    <property type="entry name" value="(Trans)glycosidases"/>
    <property type="match status" value="1"/>
</dbReference>
<feature type="chain" id="PRO_5002946680" evidence="1">
    <location>
        <begin position="40"/>
        <end position="556"/>
    </location>
</feature>
<dbReference type="InterPro" id="IPR017853">
    <property type="entry name" value="GH"/>
</dbReference>
<keyword evidence="4" id="KW-1185">Reference proteome</keyword>
<evidence type="ECO:0000313" key="4">
    <source>
        <dbReference type="Proteomes" id="UP000009080"/>
    </source>
</evidence>
<dbReference type="InterPro" id="IPR024745">
    <property type="entry name" value="GH44_cat"/>
</dbReference>
<dbReference type="SUPFAM" id="SSF51011">
    <property type="entry name" value="Glycosyl hydrolase domain"/>
    <property type="match status" value="1"/>
</dbReference>
<dbReference type="EMBL" id="CP001614">
    <property type="protein sequence ID" value="ACR11610.1"/>
    <property type="molecule type" value="Genomic_DNA"/>
</dbReference>
<keyword evidence="1" id="KW-0732">Signal</keyword>
<dbReference type="CAZy" id="GH44">
    <property type="family name" value="Glycoside Hydrolase Family 44"/>
</dbReference>
<dbReference type="KEGG" id="ttu:TERTU_4054"/>
<organism evidence="3 4">
    <name type="scientific">Teredinibacter turnerae (strain ATCC 39867 / T7901)</name>
    <dbReference type="NCBI Taxonomy" id="377629"/>
    <lineage>
        <taxon>Bacteria</taxon>
        <taxon>Pseudomonadati</taxon>
        <taxon>Pseudomonadota</taxon>
        <taxon>Gammaproteobacteria</taxon>
        <taxon>Cellvibrionales</taxon>
        <taxon>Cellvibrionaceae</taxon>
        <taxon>Teredinibacter</taxon>
    </lineage>
</organism>
<dbReference type="Pfam" id="PF12891">
    <property type="entry name" value="Glyco_hydro_44"/>
    <property type="match status" value="1"/>
</dbReference>
<keyword evidence="3" id="KW-0378">Hydrolase</keyword>
<feature type="domain" description="Glycoside hydrolase family 44 catalytic" evidence="2">
    <location>
        <begin position="107"/>
        <end position="331"/>
    </location>
</feature>
<dbReference type="STRING" id="377629.TERTU_4054"/>
<evidence type="ECO:0000313" key="3">
    <source>
        <dbReference type="EMBL" id="ACR11610.1"/>
    </source>
</evidence>
<dbReference type="Proteomes" id="UP000009080">
    <property type="component" value="Chromosome"/>
</dbReference>
<dbReference type="Gene3D" id="2.60.40.1180">
    <property type="entry name" value="Golgi alpha-mannosidase II"/>
    <property type="match status" value="1"/>
</dbReference>
<reference evidence="3 4" key="1">
    <citation type="journal article" date="2009" name="PLoS ONE">
        <title>The complete genome of Teredinibacter turnerae T7901: an intracellular endosymbiont of marine wood-boring bivalves (shipworms).</title>
        <authorList>
            <person name="Yang J.C."/>
            <person name="Madupu R."/>
            <person name="Durkin A.S."/>
            <person name="Ekborg N.A."/>
            <person name="Pedamallu C.S."/>
            <person name="Hostetler J.B."/>
            <person name="Radune D."/>
            <person name="Toms B.S."/>
            <person name="Henrissat B."/>
            <person name="Coutinho P.M."/>
            <person name="Schwarz S."/>
            <person name="Field L."/>
            <person name="Trindade-Silva A.E."/>
            <person name="Soares C.A.G."/>
            <person name="Elshahawi S."/>
            <person name="Hanora A."/>
            <person name="Schmidt E.W."/>
            <person name="Haygood M.G."/>
            <person name="Posfai J."/>
            <person name="Benner J."/>
            <person name="Madinger C."/>
            <person name="Nove J."/>
            <person name="Anton B."/>
            <person name="Chaudhary K."/>
            <person name="Foster J."/>
            <person name="Holman A."/>
            <person name="Kumar S."/>
            <person name="Lessard P.A."/>
            <person name="Luyten Y.A."/>
            <person name="Slatko B."/>
            <person name="Wood N."/>
            <person name="Wu B."/>
            <person name="Teplitski M."/>
            <person name="Mougous J.D."/>
            <person name="Ward N."/>
            <person name="Eisen J.A."/>
            <person name="Badger J.H."/>
            <person name="Distel D.L."/>
        </authorList>
    </citation>
    <scope>NUCLEOTIDE SEQUENCE [LARGE SCALE GENOMIC DNA]</scope>
    <source>
        <strain evidence="4">ATCC 39867 / T7901</strain>
    </source>
</reference>
<protein>
    <submittedName>
        <fullName evidence="3">Glycoside hydrolase family 44 domain protein</fullName>
    </submittedName>
</protein>
<dbReference type="eggNOG" id="COG3291">
    <property type="taxonomic scope" value="Bacteria"/>
</dbReference>
<dbReference type="AlphaFoldDB" id="C5BUB1"/>
<accession>C5BUB1</accession>
<dbReference type="GO" id="GO:0016787">
    <property type="term" value="F:hydrolase activity"/>
    <property type="evidence" value="ECO:0007669"/>
    <property type="project" value="UniProtKB-KW"/>
</dbReference>
<evidence type="ECO:0000256" key="1">
    <source>
        <dbReference type="SAM" id="SignalP"/>
    </source>
</evidence>
<dbReference type="InterPro" id="IPR013780">
    <property type="entry name" value="Glyco_hydro_b"/>
</dbReference>
<evidence type="ECO:0000259" key="2">
    <source>
        <dbReference type="Pfam" id="PF12891"/>
    </source>
</evidence>